<evidence type="ECO:0000256" key="5">
    <source>
        <dbReference type="ARBA" id="ARBA00022692"/>
    </source>
</evidence>
<evidence type="ECO:0000256" key="1">
    <source>
        <dbReference type="ARBA" id="ARBA00004141"/>
    </source>
</evidence>
<dbReference type="GeneID" id="63839334"/>
<feature type="transmembrane region" description="Helical" evidence="9">
    <location>
        <begin position="358"/>
        <end position="377"/>
    </location>
</feature>
<feature type="transmembrane region" description="Helical" evidence="9">
    <location>
        <begin position="293"/>
        <end position="312"/>
    </location>
</feature>
<evidence type="ECO:0000256" key="7">
    <source>
        <dbReference type="ARBA" id="ARBA00023136"/>
    </source>
</evidence>
<dbReference type="EMBL" id="MU032348">
    <property type="protein sequence ID" value="KAF3764526.1"/>
    <property type="molecule type" value="Genomic_DNA"/>
</dbReference>
<comment type="caution">
    <text evidence="10">The sequence shown here is derived from an EMBL/GenBank/DDBJ whole genome shotgun (WGS) entry which is preliminary data.</text>
</comment>
<evidence type="ECO:0000313" key="11">
    <source>
        <dbReference type="Proteomes" id="UP000803844"/>
    </source>
</evidence>
<keyword evidence="6 9" id="KW-1133">Transmembrane helix</keyword>
<protein>
    <submittedName>
        <fullName evidence="10">Cytosine-purine permease</fullName>
    </submittedName>
</protein>
<sequence length="498" mass="53701">MEYTTRISENELTKVQRFVGKFGVEKRGIERVPSHERTDTSMSKIGTLWMSANMTVSSFAIGALAQPVFKLGFVDTALTVVFFNFLGILPVCFFSTFGPKFGLRQMVLSRFFFGYYGVKLIALFNVLACLGWSAVNVIVGAQLLAAINPETPLPGWAGILIISLSTLLITTFGYRLVHAYERWSWLPVFIIFLIVAAEFGRSGRFHSLLPLSRGPAEAGSVLSFAASVYGYATGWTSMAADYTVYQPETASRRRIFWWTFAGLLVPLVFTELLGAAIMTAATDNADGQGTNDSFLAAYSATGIGGILAAVLVPPLGAFGRFCLAVLALSTVANNCPNIYSVALSLQVLTRSARRVPRALWTLLGTCAYVAVAVPGYGRFESWLEDFMLLIGYWLAIYQGVALTEHLVFRVCCGGRGYENGACDAETPGRLPPGMAAVTAFGIGVVGAVLGMAQAWWTGPVGRLCGGGLGGDVGFELAFGMSAVSYVVLRSVERAWYGR</sequence>
<dbReference type="Gene3D" id="1.10.4160.10">
    <property type="entry name" value="Hydantoin permease"/>
    <property type="match status" value="1"/>
</dbReference>
<dbReference type="PIRSF" id="PIRSF002744">
    <property type="entry name" value="Pur-cyt_permease"/>
    <property type="match status" value="1"/>
</dbReference>
<feature type="transmembrane region" description="Helical" evidence="9">
    <location>
        <begin position="389"/>
        <end position="412"/>
    </location>
</feature>
<feature type="transmembrane region" description="Helical" evidence="9">
    <location>
        <begin position="153"/>
        <end position="176"/>
    </location>
</feature>
<evidence type="ECO:0000256" key="9">
    <source>
        <dbReference type="SAM" id="Phobius"/>
    </source>
</evidence>
<keyword evidence="11" id="KW-1185">Reference proteome</keyword>
<feature type="transmembrane region" description="Helical" evidence="9">
    <location>
        <begin position="45"/>
        <end position="65"/>
    </location>
</feature>
<evidence type="ECO:0000256" key="4">
    <source>
        <dbReference type="ARBA" id="ARBA00022553"/>
    </source>
</evidence>
<organism evidence="10 11">
    <name type="scientific">Cryphonectria parasitica (strain ATCC 38755 / EP155)</name>
    <dbReference type="NCBI Taxonomy" id="660469"/>
    <lineage>
        <taxon>Eukaryota</taxon>
        <taxon>Fungi</taxon>
        <taxon>Dikarya</taxon>
        <taxon>Ascomycota</taxon>
        <taxon>Pezizomycotina</taxon>
        <taxon>Sordariomycetes</taxon>
        <taxon>Sordariomycetidae</taxon>
        <taxon>Diaporthales</taxon>
        <taxon>Cryphonectriaceae</taxon>
        <taxon>Cryphonectria-Endothia species complex</taxon>
        <taxon>Cryphonectria</taxon>
    </lineage>
</organism>
<feature type="transmembrane region" description="Helical" evidence="9">
    <location>
        <begin position="433"/>
        <end position="456"/>
    </location>
</feature>
<feature type="transmembrane region" description="Helical" evidence="9">
    <location>
        <begin position="221"/>
        <end position="244"/>
    </location>
</feature>
<dbReference type="Proteomes" id="UP000803844">
    <property type="component" value="Unassembled WGS sequence"/>
</dbReference>
<dbReference type="InterPro" id="IPR001248">
    <property type="entry name" value="Pur-cyt_permease"/>
</dbReference>
<feature type="transmembrane region" description="Helical" evidence="9">
    <location>
        <begin position="77"/>
        <end position="99"/>
    </location>
</feature>
<evidence type="ECO:0000256" key="6">
    <source>
        <dbReference type="ARBA" id="ARBA00022989"/>
    </source>
</evidence>
<dbReference type="GO" id="GO:0000329">
    <property type="term" value="C:fungal-type vacuole membrane"/>
    <property type="evidence" value="ECO:0007669"/>
    <property type="project" value="TreeGrafter"/>
</dbReference>
<evidence type="ECO:0000256" key="3">
    <source>
        <dbReference type="ARBA" id="ARBA00022448"/>
    </source>
</evidence>
<comment type="similarity">
    <text evidence="2 8">Belongs to the purine-cytosine permease (2.A.39) family.</text>
</comment>
<dbReference type="GO" id="GO:0005886">
    <property type="term" value="C:plasma membrane"/>
    <property type="evidence" value="ECO:0007669"/>
    <property type="project" value="TreeGrafter"/>
</dbReference>
<keyword evidence="3 8" id="KW-0813">Transport</keyword>
<dbReference type="FunFam" id="1.10.4160.10:FF:000002">
    <property type="entry name" value="Purine-cytosine permease fcyB"/>
    <property type="match status" value="1"/>
</dbReference>
<reference evidence="10" key="1">
    <citation type="journal article" date="2020" name="Phytopathology">
        <title>Genome sequence of the chestnut blight fungus Cryphonectria parasitica EP155: A fundamental resource for an archetypical invasive plant pathogen.</title>
        <authorList>
            <person name="Crouch J.A."/>
            <person name="Dawe A."/>
            <person name="Aerts A."/>
            <person name="Barry K."/>
            <person name="Churchill A.C.L."/>
            <person name="Grimwood J."/>
            <person name="Hillman B."/>
            <person name="Milgroom M.G."/>
            <person name="Pangilinan J."/>
            <person name="Smith M."/>
            <person name="Salamov A."/>
            <person name="Schmutz J."/>
            <person name="Yadav J."/>
            <person name="Grigoriev I.V."/>
            <person name="Nuss D."/>
        </authorList>
    </citation>
    <scope>NUCLEOTIDE SEQUENCE</scope>
    <source>
        <strain evidence="10">EP155</strain>
    </source>
</reference>
<dbReference type="AlphaFoldDB" id="A0A9P5CNV5"/>
<dbReference type="GO" id="GO:0022857">
    <property type="term" value="F:transmembrane transporter activity"/>
    <property type="evidence" value="ECO:0007669"/>
    <property type="project" value="InterPro"/>
</dbReference>
<evidence type="ECO:0000256" key="8">
    <source>
        <dbReference type="PIRNR" id="PIRNR002744"/>
    </source>
</evidence>
<dbReference type="InterPro" id="IPR026030">
    <property type="entry name" value="Pur-cyt_permease_Fcy2/21/22"/>
</dbReference>
<dbReference type="Pfam" id="PF02133">
    <property type="entry name" value="Transp_cyt_pur"/>
    <property type="match status" value="1"/>
</dbReference>
<feature type="transmembrane region" description="Helical" evidence="9">
    <location>
        <begin position="468"/>
        <end position="488"/>
    </location>
</feature>
<evidence type="ECO:0000256" key="2">
    <source>
        <dbReference type="ARBA" id="ARBA00008974"/>
    </source>
</evidence>
<accession>A0A9P5CNV5</accession>
<keyword evidence="7 8" id="KW-0472">Membrane</keyword>
<keyword evidence="4" id="KW-0597">Phosphoprotein</keyword>
<proteinExistence type="inferred from homology"/>
<name>A0A9P5CNV5_CRYP1</name>
<dbReference type="PANTHER" id="PTHR31806">
    <property type="entry name" value="PURINE-CYTOSINE PERMEASE FCY2-RELATED"/>
    <property type="match status" value="1"/>
</dbReference>
<dbReference type="GO" id="GO:0015851">
    <property type="term" value="P:nucleobase transport"/>
    <property type="evidence" value="ECO:0007669"/>
    <property type="project" value="UniProtKB-ARBA"/>
</dbReference>
<comment type="subcellular location">
    <subcellularLocation>
        <location evidence="1">Membrane</location>
        <topology evidence="1">Multi-pass membrane protein</topology>
    </subcellularLocation>
</comment>
<dbReference type="RefSeq" id="XP_040775487.1">
    <property type="nucleotide sequence ID" value="XM_040922205.1"/>
</dbReference>
<feature type="transmembrane region" description="Helical" evidence="9">
    <location>
        <begin position="120"/>
        <end position="147"/>
    </location>
</feature>
<gene>
    <name evidence="10" type="ORF">M406DRAFT_346586</name>
</gene>
<feature type="transmembrane region" description="Helical" evidence="9">
    <location>
        <begin position="183"/>
        <end position="201"/>
    </location>
</feature>
<dbReference type="OrthoDB" id="2116389at2759"/>
<dbReference type="PANTHER" id="PTHR31806:SF1">
    <property type="entry name" value="PURINE-CYTOSINE PERMEASE FCY2-RELATED"/>
    <property type="match status" value="1"/>
</dbReference>
<keyword evidence="5 9" id="KW-0812">Transmembrane</keyword>
<feature type="transmembrane region" description="Helical" evidence="9">
    <location>
        <begin position="256"/>
        <end position="281"/>
    </location>
</feature>
<evidence type="ECO:0000313" key="10">
    <source>
        <dbReference type="EMBL" id="KAF3764526.1"/>
    </source>
</evidence>